<feature type="signal peptide" evidence="2">
    <location>
        <begin position="1"/>
        <end position="19"/>
    </location>
</feature>
<dbReference type="AlphaFoldDB" id="A0A7M7IPW5"/>
<accession>A0A7M7IPW5</accession>
<organism evidence="3 4">
    <name type="scientific">Nasonia vitripennis</name>
    <name type="common">Parasitic wasp</name>
    <dbReference type="NCBI Taxonomy" id="7425"/>
    <lineage>
        <taxon>Eukaryota</taxon>
        <taxon>Metazoa</taxon>
        <taxon>Ecdysozoa</taxon>
        <taxon>Arthropoda</taxon>
        <taxon>Hexapoda</taxon>
        <taxon>Insecta</taxon>
        <taxon>Pterygota</taxon>
        <taxon>Neoptera</taxon>
        <taxon>Endopterygota</taxon>
        <taxon>Hymenoptera</taxon>
        <taxon>Apocrita</taxon>
        <taxon>Proctotrupomorpha</taxon>
        <taxon>Chalcidoidea</taxon>
        <taxon>Pteromalidae</taxon>
        <taxon>Pteromalinae</taxon>
        <taxon>Nasonia</taxon>
    </lineage>
</organism>
<sequence length="100" mass="10854">MKYATVALIALSLFAVISAAPSQDSNESYLSKFKQAAAVEGAKVASYIQDKAAEANKYLSDHDSYVTDSNKGESSTPSQDENDKQYNVEFDSNKDKSSTK</sequence>
<dbReference type="Proteomes" id="UP000002358">
    <property type="component" value="Chromosome 3"/>
</dbReference>
<proteinExistence type="predicted"/>
<feature type="region of interest" description="Disordered" evidence="1">
    <location>
        <begin position="61"/>
        <end position="100"/>
    </location>
</feature>
<keyword evidence="4" id="KW-1185">Reference proteome</keyword>
<protein>
    <submittedName>
        <fullName evidence="3">Uncharacterized protein</fullName>
    </submittedName>
</protein>
<dbReference type="EnsemblMetazoa" id="XM_016984215">
    <property type="protein sequence ID" value="XP_016839704"/>
    <property type="gene ID" value="LOC107980919"/>
</dbReference>
<reference evidence="3" key="1">
    <citation type="submission" date="2021-01" db="UniProtKB">
        <authorList>
            <consortium name="EnsemblMetazoa"/>
        </authorList>
    </citation>
    <scope>IDENTIFICATION</scope>
</reference>
<feature type="chain" id="PRO_5029849445" evidence="2">
    <location>
        <begin position="20"/>
        <end position="100"/>
    </location>
</feature>
<feature type="compositionally biased region" description="Basic and acidic residues" evidence="1">
    <location>
        <begin position="81"/>
        <end position="100"/>
    </location>
</feature>
<evidence type="ECO:0000313" key="3">
    <source>
        <dbReference type="EnsemblMetazoa" id="XP_016839704"/>
    </source>
</evidence>
<feature type="compositionally biased region" description="Polar residues" evidence="1">
    <location>
        <begin position="66"/>
        <end position="79"/>
    </location>
</feature>
<keyword evidence="2" id="KW-0732">Signal</keyword>
<evidence type="ECO:0000256" key="1">
    <source>
        <dbReference type="SAM" id="MobiDB-lite"/>
    </source>
</evidence>
<dbReference type="RefSeq" id="XP_016839704.1">
    <property type="nucleotide sequence ID" value="XM_016984215.2"/>
</dbReference>
<dbReference type="GeneID" id="107980919"/>
<evidence type="ECO:0000313" key="4">
    <source>
        <dbReference type="Proteomes" id="UP000002358"/>
    </source>
</evidence>
<evidence type="ECO:0000256" key="2">
    <source>
        <dbReference type="SAM" id="SignalP"/>
    </source>
</evidence>
<name>A0A7M7IPW5_NASVI</name>